<dbReference type="EMBL" id="KQ978219">
    <property type="protein sequence ID" value="KYM96421.1"/>
    <property type="molecule type" value="Genomic_DNA"/>
</dbReference>
<evidence type="ECO:0000256" key="1">
    <source>
        <dbReference type="SAM" id="MobiDB-lite"/>
    </source>
</evidence>
<evidence type="ECO:0000313" key="3">
    <source>
        <dbReference type="Proteomes" id="UP000078542"/>
    </source>
</evidence>
<accession>A0A195C8C5</accession>
<feature type="region of interest" description="Disordered" evidence="1">
    <location>
        <begin position="15"/>
        <end position="75"/>
    </location>
</feature>
<organism evidence="2 3">
    <name type="scientific">Cyphomyrmex costatus</name>
    <dbReference type="NCBI Taxonomy" id="456900"/>
    <lineage>
        <taxon>Eukaryota</taxon>
        <taxon>Metazoa</taxon>
        <taxon>Ecdysozoa</taxon>
        <taxon>Arthropoda</taxon>
        <taxon>Hexapoda</taxon>
        <taxon>Insecta</taxon>
        <taxon>Pterygota</taxon>
        <taxon>Neoptera</taxon>
        <taxon>Endopterygota</taxon>
        <taxon>Hymenoptera</taxon>
        <taxon>Apocrita</taxon>
        <taxon>Aculeata</taxon>
        <taxon>Formicoidea</taxon>
        <taxon>Formicidae</taxon>
        <taxon>Myrmicinae</taxon>
        <taxon>Cyphomyrmex</taxon>
    </lineage>
</organism>
<feature type="region of interest" description="Disordered" evidence="1">
    <location>
        <begin position="116"/>
        <end position="236"/>
    </location>
</feature>
<evidence type="ECO:0000313" key="2">
    <source>
        <dbReference type="EMBL" id="KYM96421.1"/>
    </source>
</evidence>
<feature type="compositionally biased region" description="Gly residues" evidence="1">
    <location>
        <begin position="152"/>
        <end position="162"/>
    </location>
</feature>
<name>A0A195C8C5_9HYME</name>
<protein>
    <submittedName>
        <fullName evidence="2">Uncharacterized protein</fullName>
    </submittedName>
</protein>
<keyword evidence="3" id="KW-1185">Reference proteome</keyword>
<dbReference type="AlphaFoldDB" id="A0A195C8C5"/>
<dbReference type="Proteomes" id="UP000078542">
    <property type="component" value="Unassembled WGS sequence"/>
</dbReference>
<proteinExistence type="predicted"/>
<reference evidence="2 3" key="1">
    <citation type="submission" date="2016-03" db="EMBL/GenBank/DDBJ databases">
        <title>Cyphomyrmex costatus WGS genome.</title>
        <authorList>
            <person name="Nygaard S."/>
            <person name="Hu H."/>
            <person name="Boomsma J."/>
            <person name="Zhang G."/>
        </authorList>
    </citation>
    <scope>NUCLEOTIDE SEQUENCE [LARGE SCALE GENOMIC DNA]</scope>
    <source>
        <strain evidence="2">MS0001</strain>
        <tissue evidence="2">Whole body</tissue>
    </source>
</reference>
<feature type="compositionally biased region" description="Basic and acidic residues" evidence="1">
    <location>
        <begin position="178"/>
        <end position="191"/>
    </location>
</feature>
<gene>
    <name evidence="2" type="ORF">ALC62_12927</name>
</gene>
<feature type="compositionally biased region" description="Basic residues" evidence="1">
    <location>
        <begin position="66"/>
        <end position="75"/>
    </location>
</feature>
<sequence length="236" mass="25679">MTAIYIGNIRSPCTNRFPTSSRKTSATGSHVAVAIKARRLDSDNGGSRARERKKKKKQNSGEGAREKKRNSPTVSRRHAVGYIGFAFPPPTLDAPFVYPDAHTRVYAPNIAKRSVKGHADGGQRRYLAPQTTPLRPSAFGAFNLRREEERGGGGGGGGGGGVRWSERENRRSNGGTETEIREAKAEPRQRDSGGFNPTRSVTARIPEKLDEISPLTLSSSPAIPDEGRRIPFTLQT</sequence>
<feature type="compositionally biased region" description="Polar residues" evidence="1">
    <location>
        <begin position="15"/>
        <end position="28"/>
    </location>
</feature>